<evidence type="ECO:0000256" key="4">
    <source>
        <dbReference type="ARBA" id="ARBA00022884"/>
    </source>
</evidence>
<dbReference type="AlphaFoldDB" id="A0A2T2NY28"/>
<evidence type="ECO:0000313" key="8">
    <source>
        <dbReference type="Proteomes" id="UP000240883"/>
    </source>
</evidence>
<dbReference type="GO" id="GO:0005730">
    <property type="term" value="C:nucleolus"/>
    <property type="evidence" value="ECO:0007669"/>
    <property type="project" value="TreeGrafter"/>
</dbReference>
<dbReference type="GO" id="GO:0003723">
    <property type="term" value="F:RNA binding"/>
    <property type="evidence" value="ECO:0007669"/>
    <property type="project" value="UniProtKB-UniRule"/>
</dbReference>
<keyword evidence="5 6" id="KW-0539">Nucleus</keyword>
<evidence type="ECO:0000313" key="7">
    <source>
        <dbReference type="EMBL" id="PSN70331.1"/>
    </source>
</evidence>
<keyword evidence="4 6" id="KW-0694">RNA-binding</keyword>
<protein>
    <recommendedName>
        <fullName evidence="6">Exosome complex protein</fullName>
    </recommendedName>
</protein>
<dbReference type="EMBL" id="KZ678132">
    <property type="protein sequence ID" value="PSN70331.1"/>
    <property type="molecule type" value="Genomic_DNA"/>
</dbReference>
<dbReference type="GO" id="GO:0003677">
    <property type="term" value="F:DNA binding"/>
    <property type="evidence" value="ECO:0007669"/>
    <property type="project" value="TreeGrafter"/>
</dbReference>
<organism evidence="7 8">
    <name type="scientific">Corynespora cassiicola Philippines</name>
    <dbReference type="NCBI Taxonomy" id="1448308"/>
    <lineage>
        <taxon>Eukaryota</taxon>
        <taxon>Fungi</taxon>
        <taxon>Dikarya</taxon>
        <taxon>Ascomycota</taxon>
        <taxon>Pezizomycotina</taxon>
        <taxon>Dothideomycetes</taxon>
        <taxon>Pleosporomycetidae</taxon>
        <taxon>Pleosporales</taxon>
        <taxon>Corynesporascaceae</taxon>
        <taxon>Corynespora</taxon>
    </lineage>
</organism>
<dbReference type="Pfam" id="PF04000">
    <property type="entry name" value="Sas10_Utp3"/>
    <property type="match status" value="1"/>
</dbReference>
<dbReference type="Proteomes" id="UP000240883">
    <property type="component" value="Unassembled WGS sequence"/>
</dbReference>
<dbReference type="PANTHER" id="PTHR15341:SF3">
    <property type="entry name" value="NUCLEAR NUCLEIC ACID-BINDING PROTEIN C1D"/>
    <property type="match status" value="1"/>
</dbReference>
<dbReference type="InterPro" id="IPR011082">
    <property type="entry name" value="Exosome-assoc_fac/DNA_repair"/>
</dbReference>
<gene>
    <name evidence="7" type="ORF">BS50DRAFT_488634</name>
</gene>
<evidence type="ECO:0000256" key="3">
    <source>
        <dbReference type="ARBA" id="ARBA00022552"/>
    </source>
</evidence>
<dbReference type="OrthoDB" id="1421013at2759"/>
<comment type="similarity">
    <text evidence="2 6">Belongs to the C1D family.</text>
</comment>
<dbReference type="GO" id="GO:0010468">
    <property type="term" value="P:regulation of gene expression"/>
    <property type="evidence" value="ECO:0007669"/>
    <property type="project" value="TreeGrafter"/>
</dbReference>
<dbReference type="InterPro" id="IPR007146">
    <property type="entry name" value="Sas10/Utp3/C1D"/>
</dbReference>
<dbReference type="STRING" id="1448308.A0A2T2NY28"/>
<feature type="non-terminal residue" evidence="7">
    <location>
        <position position="129"/>
    </location>
</feature>
<keyword evidence="3 6" id="KW-0698">rRNA processing</keyword>
<reference evidence="7 8" key="1">
    <citation type="journal article" date="2018" name="Front. Microbiol.">
        <title>Genome-Wide Analysis of Corynespora cassiicola Leaf Fall Disease Putative Effectors.</title>
        <authorList>
            <person name="Lopez D."/>
            <person name="Ribeiro S."/>
            <person name="Label P."/>
            <person name="Fumanal B."/>
            <person name="Venisse J.S."/>
            <person name="Kohler A."/>
            <person name="de Oliveira R.R."/>
            <person name="Labutti K."/>
            <person name="Lipzen A."/>
            <person name="Lail K."/>
            <person name="Bauer D."/>
            <person name="Ohm R.A."/>
            <person name="Barry K.W."/>
            <person name="Spatafora J."/>
            <person name="Grigoriev I.V."/>
            <person name="Martin F.M."/>
            <person name="Pujade-Renaud V."/>
        </authorList>
    </citation>
    <scope>NUCLEOTIDE SEQUENCE [LARGE SCALE GENOMIC DNA]</scope>
    <source>
        <strain evidence="7 8">Philippines</strain>
    </source>
</reference>
<comment type="function">
    <text evidence="6">Required for exosome-dependent processing of pre-rRNA and small nucleolar RNA (snRNA) precursors. Involved in processing of 35S pre-rRNA at the A0, A1 and A2 sites.</text>
</comment>
<dbReference type="GO" id="GO:0000460">
    <property type="term" value="P:maturation of 5.8S rRNA"/>
    <property type="evidence" value="ECO:0007669"/>
    <property type="project" value="TreeGrafter"/>
</dbReference>
<accession>A0A2T2NY28</accession>
<name>A0A2T2NY28_CORCC</name>
<evidence type="ECO:0000256" key="2">
    <source>
        <dbReference type="ARBA" id="ARBA00009154"/>
    </source>
</evidence>
<comment type="subcellular location">
    <subcellularLocation>
        <location evidence="1 6">Nucleus</location>
    </subcellularLocation>
</comment>
<proteinExistence type="inferred from homology"/>
<sequence length="129" mass="14144">MEPQIDLPDLVEDYEVSIDELTDALAPLLKGSLSQTASTLPVLDKAWLYTYTAYTIESLLFNVLQASGTDARSHPVFAELARLRGYNEKIQKAEKYGEGASAPGGEAKRRMGLDKEAAKRFIKHGLSGN</sequence>
<dbReference type="GO" id="GO:0000178">
    <property type="term" value="C:exosome (RNase complex)"/>
    <property type="evidence" value="ECO:0007669"/>
    <property type="project" value="TreeGrafter"/>
</dbReference>
<dbReference type="PANTHER" id="PTHR15341">
    <property type="entry name" value="SUN-COR STEROID HORMONE RECEPTOR CO-REPRESSOR"/>
    <property type="match status" value="1"/>
</dbReference>
<evidence type="ECO:0000256" key="6">
    <source>
        <dbReference type="RuleBase" id="RU368003"/>
    </source>
</evidence>
<keyword evidence="8" id="KW-1185">Reference proteome</keyword>
<evidence type="ECO:0000256" key="1">
    <source>
        <dbReference type="ARBA" id="ARBA00004123"/>
    </source>
</evidence>
<evidence type="ECO:0000256" key="5">
    <source>
        <dbReference type="ARBA" id="ARBA00023242"/>
    </source>
</evidence>